<dbReference type="InterPro" id="IPR013899">
    <property type="entry name" value="DUF1771"/>
</dbReference>
<dbReference type="Gramene" id="Manes.01G161500.5.v8.1">
    <property type="protein sequence ID" value="Manes.01G161500.5.v8.1.CDS"/>
    <property type="gene ID" value="Manes.01G161500.v8.1"/>
</dbReference>
<dbReference type="PANTHER" id="PTHR47676:SF1">
    <property type="entry name" value="SMR DOMAIN-CONTAINING PROTEIN"/>
    <property type="match status" value="1"/>
</dbReference>
<sequence>MKQQTKRKKKKHRPSRASNPSSNHAPHDGEQNPQQQHTNMVLSLMEAFDSISFEEASSACREGDGDVNKAAGILANLTDNLEDPSTSSVSSLDLGSGLNSSTAGSSLGSSDGYMEVNMSVVNRKGFRGNHKQKRVVAVTGTVSTVLGKEYINASPRRDSTKTKEFVNGVVVKEEAEQFLCSMLSDDCELSMAVVRDVLCQCGYDVEKALDVLLDLSASSYEQSRNSRYFNNPMNYKEDNACAAERNDNVTDKASDCTSRSTENEGNESIWSYDCRNYSEAPLTTPRGNESDLPQKVLESLFHISRSSEHEPGSMNWRNVVKKMQLLGSGVDVCPSSDAVSQHDTCAKGAEYHLFRQSAKQHWDSMRSYYQKAAVAYSKGEREYAAYLSDQGKLQTKLAQAADERASQDIFKARNKGIENIITIDLHGQHVKQAMKLLKLHLLFGTYVRSIQNLRVITGCGSHGVGKSKLKQAIIKLLEREGIRWSEENRGTVLIKLDGLKEYSFLDSDSDTEPL</sequence>
<dbReference type="Pfam" id="PF24767">
    <property type="entry name" value="UBA_At5g58720"/>
    <property type="match status" value="1"/>
</dbReference>
<dbReference type="Pfam" id="PF08590">
    <property type="entry name" value="DUF1771"/>
    <property type="match status" value="1"/>
</dbReference>
<proteinExistence type="predicted"/>
<dbReference type="SMART" id="SM01162">
    <property type="entry name" value="DUF1771"/>
    <property type="match status" value="1"/>
</dbReference>
<dbReference type="OMA" id="IPEQRTY"/>
<dbReference type="SMART" id="SM00463">
    <property type="entry name" value="SMR"/>
    <property type="match status" value="1"/>
</dbReference>
<evidence type="ECO:0000256" key="1">
    <source>
        <dbReference type="SAM" id="MobiDB-lite"/>
    </source>
</evidence>
<evidence type="ECO:0000313" key="3">
    <source>
        <dbReference type="EMBL" id="OAY61078.1"/>
    </source>
</evidence>
<dbReference type="Gramene" id="Manes.01G161500.4.v8.1">
    <property type="protein sequence ID" value="Manes.01G161500.4.v8.1.CDS"/>
    <property type="gene ID" value="Manes.01G161500.v8.1"/>
</dbReference>
<organism evidence="3 4">
    <name type="scientific">Manihot esculenta</name>
    <name type="common">Cassava</name>
    <name type="synonym">Jatropha manihot</name>
    <dbReference type="NCBI Taxonomy" id="3983"/>
    <lineage>
        <taxon>Eukaryota</taxon>
        <taxon>Viridiplantae</taxon>
        <taxon>Streptophyta</taxon>
        <taxon>Embryophyta</taxon>
        <taxon>Tracheophyta</taxon>
        <taxon>Spermatophyta</taxon>
        <taxon>Magnoliopsida</taxon>
        <taxon>eudicotyledons</taxon>
        <taxon>Gunneridae</taxon>
        <taxon>Pentapetalae</taxon>
        <taxon>rosids</taxon>
        <taxon>fabids</taxon>
        <taxon>Malpighiales</taxon>
        <taxon>Euphorbiaceae</taxon>
        <taxon>Crotonoideae</taxon>
        <taxon>Manihoteae</taxon>
        <taxon>Manihot</taxon>
    </lineage>
</organism>
<dbReference type="InterPro" id="IPR002625">
    <property type="entry name" value="Smr_dom"/>
</dbReference>
<protein>
    <recommendedName>
        <fullName evidence="2">Smr domain-containing protein</fullName>
    </recommendedName>
</protein>
<dbReference type="InterPro" id="IPR055319">
    <property type="entry name" value="At5g58720-like"/>
</dbReference>
<dbReference type="Pfam" id="PF01713">
    <property type="entry name" value="Smr"/>
    <property type="match status" value="1"/>
</dbReference>
<dbReference type="Gene3D" id="3.30.1370.110">
    <property type="match status" value="1"/>
</dbReference>
<feature type="compositionally biased region" description="Low complexity" evidence="1">
    <location>
        <begin position="85"/>
        <end position="109"/>
    </location>
</feature>
<dbReference type="EMBL" id="CM004387">
    <property type="protein sequence ID" value="OAY61078.1"/>
    <property type="molecule type" value="Genomic_DNA"/>
</dbReference>
<dbReference type="AlphaFoldDB" id="A0A2C9WLD5"/>
<comment type="caution">
    <text evidence="3">The sequence shown here is derived from an EMBL/GenBank/DDBJ whole genome shotgun (WGS) entry which is preliminary data.</text>
</comment>
<gene>
    <name evidence="3" type="ORF">MANES_01G161500v8</name>
</gene>
<dbReference type="PANTHER" id="PTHR47676">
    <property type="entry name" value="OS01G0225100 PROTEIN"/>
    <property type="match status" value="1"/>
</dbReference>
<evidence type="ECO:0000313" key="4">
    <source>
        <dbReference type="Proteomes" id="UP000091857"/>
    </source>
</evidence>
<dbReference type="OrthoDB" id="3231855at2759"/>
<feature type="region of interest" description="Disordered" evidence="1">
    <location>
        <begin position="80"/>
        <end position="109"/>
    </location>
</feature>
<dbReference type="InterPro" id="IPR056254">
    <property type="entry name" value="At5g58720/SDE5-like_UBA-like"/>
</dbReference>
<keyword evidence="4" id="KW-1185">Reference proteome</keyword>
<dbReference type="Gramene" id="Manes.01G161500.6.v8.1">
    <property type="protein sequence ID" value="Manes.01G161500.6.v8.1.CDS"/>
    <property type="gene ID" value="Manes.01G161500.v8.1"/>
</dbReference>
<feature type="region of interest" description="Disordered" evidence="1">
    <location>
        <begin position="1"/>
        <end position="35"/>
    </location>
</feature>
<feature type="compositionally biased region" description="Basic residues" evidence="1">
    <location>
        <begin position="1"/>
        <end position="15"/>
    </location>
</feature>
<dbReference type="STRING" id="3983.A0A2C9WLD5"/>
<dbReference type="InterPro" id="IPR036063">
    <property type="entry name" value="Smr_dom_sf"/>
</dbReference>
<dbReference type="SUPFAM" id="SSF160443">
    <property type="entry name" value="SMR domain-like"/>
    <property type="match status" value="1"/>
</dbReference>
<feature type="domain" description="Smr" evidence="2">
    <location>
        <begin position="423"/>
        <end position="497"/>
    </location>
</feature>
<name>A0A2C9WLD5_MANES</name>
<evidence type="ECO:0000259" key="2">
    <source>
        <dbReference type="PROSITE" id="PS50828"/>
    </source>
</evidence>
<accession>A0A2C9WLD5</accession>
<dbReference type="Proteomes" id="UP000091857">
    <property type="component" value="Chromosome 1"/>
</dbReference>
<dbReference type="PROSITE" id="PS50828">
    <property type="entry name" value="SMR"/>
    <property type="match status" value="1"/>
</dbReference>
<reference evidence="4" key="1">
    <citation type="journal article" date="2016" name="Nat. Biotechnol.">
        <title>Sequencing wild and cultivated cassava and related species reveals extensive interspecific hybridization and genetic diversity.</title>
        <authorList>
            <person name="Bredeson J.V."/>
            <person name="Lyons J.B."/>
            <person name="Prochnik S.E."/>
            <person name="Wu G.A."/>
            <person name="Ha C.M."/>
            <person name="Edsinger-Gonzales E."/>
            <person name="Grimwood J."/>
            <person name="Schmutz J."/>
            <person name="Rabbi I.Y."/>
            <person name="Egesi C."/>
            <person name="Nauluvula P."/>
            <person name="Lebot V."/>
            <person name="Ndunguru J."/>
            <person name="Mkamilo G."/>
            <person name="Bart R.S."/>
            <person name="Setter T.L."/>
            <person name="Gleadow R.M."/>
            <person name="Kulakow P."/>
            <person name="Ferguson M.E."/>
            <person name="Rounsley S."/>
            <person name="Rokhsar D.S."/>
        </authorList>
    </citation>
    <scope>NUCLEOTIDE SEQUENCE [LARGE SCALE GENOMIC DNA]</scope>
    <source>
        <strain evidence="4">cv. AM560-2</strain>
    </source>
</reference>